<evidence type="ECO:0000256" key="1">
    <source>
        <dbReference type="ARBA" id="ARBA00022723"/>
    </source>
</evidence>
<evidence type="ECO:0000259" key="6">
    <source>
        <dbReference type="Pfam" id="PF24405"/>
    </source>
</evidence>
<accession>A0ABY9PN92</accession>
<dbReference type="Pfam" id="PF24405">
    <property type="entry name" value="Pua-like"/>
    <property type="match status" value="1"/>
</dbReference>
<feature type="domain" description="Pua-like" evidence="6">
    <location>
        <begin position="6"/>
        <end position="178"/>
    </location>
</feature>
<comment type="similarity">
    <text evidence="4">Belongs to the cyclic nucleotide phosphodiesterase class-III family.</text>
</comment>
<dbReference type="PANTHER" id="PTHR42988:SF2">
    <property type="entry name" value="CYCLIC NUCLEOTIDE PHOSPHODIESTERASE CBUA0032-RELATED"/>
    <property type="match status" value="1"/>
</dbReference>
<dbReference type="RefSeq" id="WP_309205669.1">
    <property type="nucleotide sequence ID" value="NZ_CP133586.1"/>
</dbReference>
<dbReference type="InterPro" id="IPR057406">
    <property type="entry name" value="Pua-like_dom"/>
</dbReference>
<dbReference type="InterPro" id="IPR029052">
    <property type="entry name" value="Metallo-depent_PP-like"/>
</dbReference>
<proteinExistence type="inferred from homology"/>
<reference evidence="7 8" key="1">
    <citation type="submission" date="2023-08" db="EMBL/GenBank/DDBJ databases">
        <title>Complete Genome and Methylome dissection of Serratia fonticola NEB369.</title>
        <authorList>
            <person name="Fomenkov A."/>
            <person name="Roberts R.D."/>
        </authorList>
    </citation>
    <scope>NUCLEOTIDE SEQUENCE [LARGE SCALE GENOMIC DNA]</scope>
    <source>
        <strain evidence="7 8">NEB369</strain>
    </source>
</reference>
<keyword evidence="1" id="KW-0479">Metal-binding</keyword>
<keyword evidence="3" id="KW-0408">Iron</keyword>
<protein>
    <submittedName>
        <fullName evidence="7">Metallophosphoesterase</fullName>
    </submittedName>
</protein>
<dbReference type="Pfam" id="PF00149">
    <property type="entry name" value="Metallophos"/>
    <property type="match status" value="1"/>
</dbReference>
<evidence type="ECO:0000256" key="4">
    <source>
        <dbReference type="ARBA" id="ARBA00025742"/>
    </source>
</evidence>
<evidence type="ECO:0000256" key="3">
    <source>
        <dbReference type="ARBA" id="ARBA00023004"/>
    </source>
</evidence>
<evidence type="ECO:0000259" key="5">
    <source>
        <dbReference type="Pfam" id="PF00149"/>
    </source>
</evidence>
<dbReference type="PANTHER" id="PTHR42988">
    <property type="entry name" value="PHOSPHOHYDROLASE"/>
    <property type="match status" value="1"/>
</dbReference>
<dbReference type="InterPro" id="IPR004843">
    <property type="entry name" value="Calcineurin-like_PHP"/>
</dbReference>
<dbReference type="Gene3D" id="3.60.21.10">
    <property type="match status" value="1"/>
</dbReference>
<dbReference type="SUPFAM" id="SSF56300">
    <property type="entry name" value="Metallo-dependent phosphatases"/>
    <property type="match status" value="1"/>
</dbReference>
<evidence type="ECO:0000313" key="8">
    <source>
        <dbReference type="Proteomes" id="UP001235341"/>
    </source>
</evidence>
<feature type="domain" description="Calcineurin-like phosphoesterase" evidence="5">
    <location>
        <begin position="201"/>
        <end position="464"/>
    </location>
</feature>
<evidence type="ECO:0000256" key="2">
    <source>
        <dbReference type="ARBA" id="ARBA00022801"/>
    </source>
</evidence>
<gene>
    <name evidence="7" type="ORF">RFB13_00755</name>
</gene>
<keyword evidence="2" id="KW-0378">Hydrolase</keyword>
<name>A0ABY9PN92_SERFO</name>
<organism evidence="7 8">
    <name type="scientific">Serratia fonticola</name>
    <dbReference type="NCBI Taxonomy" id="47917"/>
    <lineage>
        <taxon>Bacteria</taxon>
        <taxon>Pseudomonadati</taxon>
        <taxon>Pseudomonadota</taxon>
        <taxon>Gammaproteobacteria</taxon>
        <taxon>Enterobacterales</taxon>
        <taxon>Yersiniaceae</taxon>
        <taxon>Serratia</taxon>
    </lineage>
</organism>
<dbReference type="InterPro" id="IPR050884">
    <property type="entry name" value="CNP_phosphodiesterase-III"/>
</dbReference>
<dbReference type="Proteomes" id="UP001235341">
    <property type="component" value="Chromosome"/>
</dbReference>
<keyword evidence="8" id="KW-1185">Reference proteome</keyword>
<sequence>MNETYIFRFRDLGKNEGFTIDQHNQIACQEGYVWWGWWAKSGEIFPSQELRIAAENSTQIYFFDSGRLKFYRAELKSVFSSASGDIKKKAPDNGSRTPGYYNENELLGWLKISKISDVPDGDILKKLTYIPFDSLFSGSKDLDEQLFDKVVFSVTELKKQDRTVWKIRTAVDTDFQHESLASHYIPYNFKRKYSQKKGEFIIWLSDIHFDNGKGKHAFPMQDNDQQKCLSSRVVELADKYNNGNKCAGLAISGDLTWQSQVEGFEQALKFIKDVSSSFSLSPDDIIICPGNHDVGLVSKDEYFKIMCKPVTDSSWKTLVENYHSESKENYIKFYRKVFQRKPEEDLSQGRKFLLGGHKIVEVAALNSCVLQQVKDSFMGMGFIGEQQLNNVAESMGWMTESGEYLSKKRGVTRIAMLHHHLTSINEVEDAYLDSNYSVTLDAERLLRWVVRHKVDYILHGHMHRSTCITITKKLSPLEPVTDLNPEHTFQIISLGSSGVVSSELPSQDCANYVCVLDFSGEKLTFNFFKLDKQSGEKGVATYVFEGLL</sequence>
<evidence type="ECO:0000313" key="7">
    <source>
        <dbReference type="EMBL" id="WMT14920.1"/>
    </source>
</evidence>
<dbReference type="EMBL" id="CP133586">
    <property type="protein sequence ID" value="WMT14920.1"/>
    <property type="molecule type" value="Genomic_DNA"/>
</dbReference>